<dbReference type="PANTHER" id="PTHR25465:SF5">
    <property type="entry name" value="E3 UBIQUITIN_ISG15 LIGASE TRIM25-RELATED"/>
    <property type="match status" value="1"/>
</dbReference>
<comment type="caution">
    <text evidence="5">The sequence shown here is derived from an EMBL/GenBank/DDBJ whole genome shotgun (WGS) entry which is preliminary data.</text>
</comment>
<organism evidence="5 6">
    <name type="scientific">Alosa alosa</name>
    <name type="common">allis shad</name>
    <dbReference type="NCBI Taxonomy" id="278164"/>
    <lineage>
        <taxon>Eukaryota</taxon>
        <taxon>Metazoa</taxon>
        <taxon>Chordata</taxon>
        <taxon>Craniata</taxon>
        <taxon>Vertebrata</taxon>
        <taxon>Euteleostomi</taxon>
        <taxon>Actinopterygii</taxon>
        <taxon>Neopterygii</taxon>
        <taxon>Teleostei</taxon>
        <taxon>Clupei</taxon>
        <taxon>Clupeiformes</taxon>
        <taxon>Clupeoidei</taxon>
        <taxon>Clupeidae</taxon>
        <taxon>Alosa</taxon>
    </lineage>
</organism>
<keyword evidence="6" id="KW-1185">Reference proteome</keyword>
<accession>A0AAV6G0F1</accession>
<protein>
    <recommendedName>
        <fullName evidence="4">B30.2/SPRY domain-containing protein</fullName>
    </recommendedName>
</protein>
<dbReference type="InterPro" id="IPR013320">
    <property type="entry name" value="ConA-like_dom_sf"/>
</dbReference>
<dbReference type="SUPFAM" id="SSF49899">
    <property type="entry name" value="Concanavalin A-like lectins/glucanases"/>
    <property type="match status" value="1"/>
</dbReference>
<keyword evidence="1" id="KW-0479">Metal-binding</keyword>
<keyword evidence="3" id="KW-0862">Zinc</keyword>
<dbReference type="EMBL" id="JADWDJ010000016">
    <property type="protein sequence ID" value="KAG5268410.1"/>
    <property type="molecule type" value="Genomic_DNA"/>
</dbReference>
<dbReference type="InterPro" id="IPR001870">
    <property type="entry name" value="B30.2/SPRY"/>
</dbReference>
<dbReference type="PANTHER" id="PTHR25465">
    <property type="entry name" value="B-BOX DOMAIN CONTAINING"/>
    <property type="match status" value="1"/>
</dbReference>
<evidence type="ECO:0000256" key="1">
    <source>
        <dbReference type="ARBA" id="ARBA00022723"/>
    </source>
</evidence>
<name>A0AAV6G0F1_9TELE</name>
<evidence type="ECO:0000259" key="4">
    <source>
        <dbReference type="PROSITE" id="PS50188"/>
    </source>
</evidence>
<dbReference type="Proteomes" id="UP000823561">
    <property type="component" value="Chromosome 16"/>
</dbReference>
<dbReference type="GO" id="GO:0008270">
    <property type="term" value="F:zinc ion binding"/>
    <property type="evidence" value="ECO:0007669"/>
    <property type="project" value="UniProtKB-KW"/>
</dbReference>
<sequence>MLAYKNYGHVLCARRLSGHSYWEAEWSESNAEVIMAVTYTGSGRLGEDLMSWALLCSHSGYSFQHNNVKTQLTTLPGGISLFGAKLFTKVGIYFDAEILAFYTVSDRISLLHKVQTSFTQAVYPAFGMAGTGSGTCTLSSTVPSMFGVGGLFGN</sequence>
<dbReference type="PROSITE" id="PS50188">
    <property type="entry name" value="B302_SPRY"/>
    <property type="match status" value="1"/>
</dbReference>
<dbReference type="AlphaFoldDB" id="A0AAV6G0F1"/>
<evidence type="ECO:0000256" key="2">
    <source>
        <dbReference type="ARBA" id="ARBA00022771"/>
    </source>
</evidence>
<evidence type="ECO:0000256" key="3">
    <source>
        <dbReference type="ARBA" id="ARBA00022833"/>
    </source>
</evidence>
<evidence type="ECO:0000313" key="5">
    <source>
        <dbReference type="EMBL" id="KAG5268410.1"/>
    </source>
</evidence>
<dbReference type="InterPro" id="IPR051051">
    <property type="entry name" value="E3_ubiq-ligase_TRIM/RNF"/>
</dbReference>
<keyword evidence="2" id="KW-0863">Zinc-finger</keyword>
<reference evidence="5" key="1">
    <citation type="submission" date="2020-10" db="EMBL/GenBank/DDBJ databases">
        <title>Chromosome-scale genome assembly of the Allis shad, Alosa alosa.</title>
        <authorList>
            <person name="Margot Z."/>
            <person name="Christophe K."/>
            <person name="Cabau C."/>
            <person name="Louis A."/>
            <person name="Berthelot C."/>
            <person name="Parey E."/>
            <person name="Roest Crollius H."/>
            <person name="Montfort J."/>
            <person name="Robinson-Rechavi M."/>
            <person name="Bucao C."/>
            <person name="Bouchez O."/>
            <person name="Gislard M."/>
            <person name="Lluch J."/>
            <person name="Milhes M."/>
            <person name="Lampietro C."/>
            <person name="Lopez Roques C."/>
            <person name="Donnadieu C."/>
            <person name="Braasch I."/>
            <person name="Desvignes T."/>
            <person name="Postlethwait J."/>
            <person name="Bobe J."/>
            <person name="Guiguen Y."/>
        </authorList>
    </citation>
    <scope>NUCLEOTIDE SEQUENCE</scope>
    <source>
        <strain evidence="5">M-15738</strain>
        <tissue evidence="5">Blood</tissue>
    </source>
</reference>
<proteinExistence type="predicted"/>
<dbReference type="Gene3D" id="2.60.120.920">
    <property type="match status" value="1"/>
</dbReference>
<dbReference type="InterPro" id="IPR043136">
    <property type="entry name" value="B30.2/SPRY_sf"/>
</dbReference>
<gene>
    <name evidence="5" type="ORF">AALO_G00212300</name>
</gene>
<feature type="domain" description="B30.2/SPRY" evidence="4">
    <location>
        <begin position="1"/>
        <end position="144"/>
    </location>
</feature>
<evidence type="ECO:0000313" key="6">
    <source>
        <dbReference type="Proteomes" id="UP000823561"/>
    </source>
</evidence>